<gene>
    <name evidence="3" type="ORF">D3H34_16200</name>
</gene>
<dbReference type="AlphaFoldDB" id="A0A9X8D3Z4"/>
<accession>A0A9X8D3Z4</accession>
<reference evidence="3 4" key="1">
    <citation type="submission" date="2018-09" db="EMBL/GenBank/DDBJ databases">
        <title>Acidovorax cavernicola nov. sp. isolated from Gruta de las Maravillas (Aracena, Spain).</title>
        <authorList>
            <person name="Jurado V."/>
            <person name="Gutierrez-Patricio S."/>
            <person name="Gonzalez-Pimentel J.L."/>
            <person name="Miller A.Z."/>
            <person name="Laiz L."/>
            <person name="Saiz-Jimenez C."/>
        </authorList>
    </citation>
    <scope>NUCLEOTIDE SEQUENCE [LARGE SCALE GENOMIC DNA]</scope>
    <source>
        <strain evidence="3 4">1011MAR4D40.2</strain>
    </source>
</reference>
<keyword evidence="2" id="KW-0732">Signal</keyword>
<feature type="signal peptide" evidence="2">
    <location>
        <begin position="1"/>
        <end position="24"/>
    </location>
</feature>
<organism evidence="3 4">
    <name type="scientific">Acidovorax cavernicola</name>
    <dbReference type="NCBI Taxonomy" id="1675792"/>
    <lineage>
        <taxon>Bacteria</taxon>
        <taxon>Pseudomonadati</taxon>
        <taxon>Pseudomonadota</taxon>
        <taxon>Betaproteobacteria</taxon>
        <taxon>Burkholderiales</taxon>
        <taxon>Comamonadaceae</taxon>
        <taxon>Acidovorax</taxon>
    </lineage>
</organism>
<evidence type="ECO:0000313" key="4">
    <source>
        <dbReference type="Proteomes" id="UP000265619"/>
    </source>
</evidence>
<evidence type="ECO:0000256" key="2">
    <source>
        <dbReference type="SAM" id="SignalP"/>
    </source>
</evidence>
<dbReference type="EMBL" id="QXMN01000019">
    <property type="protein sequence ID" value="RIX78653.1"/>
    <property type="molecule type" value="Genomic_DNA"/>
</dbReference>
<comment type="caution">
    <text evidence="3">The sequence shown here is derived from an EMBL/GenBank/DDBJ whole genome shotgun (WGS) entry which is preliminary data.</text>
</comment>
<protein>
    <recommendedName>
        <fullName evidence="5">Lipoprotein</fullName>
    </recommendedName>
</protein>
<feature type="region of interest" description="Disordered" evidence="1">
    <location>
        <begin position="29"/>
        <end position="61"/>
    </location>
</feature>
<evidence type="ECO:0000256" key="1">
    <source>
        <dbReference type="SAM" id="MobiDB-lite"/>
    </source>
</evidence>
<dbReference type="Proteomes" id="UP000265619">
    <property type="component" value="Unassembled WGS sequence"/>
</dbReference>
<feature type="chain" id="PRO_5040784948" description="Lipoprotein" evidence="2">
    <location>
        <begin position="25"/>
        <end position="61"/>
    </location>
</feature>
<sequence>MLQASLPTRLLAAFILACTLSACGGSDNGGGGFPGFPPGTGTTPPQPQPETGVKPEMRCAP</sequence>
<evidence type="ECO:0008006" key="5">
    <source>
        <dbReference type="Google" id="ProtNLM"/>
    </source>
</evidence>
<evidence type="ECO:0000313" key="3">
    <source>
        <dbReference type="EMBL" id="RIX78653.1"/>
    </source>
</evidence>
<keyword evidence="4" id="KW-1185">Reference proteome</keyword>
<name>A0A9X8D3Z4_9BURK</name>
<proteinExistence type="predicted"/>